<evidence type="ECO:0000313" key="9">
    <source>
        <dbReference type="Proteomes" id="UP001559025"/>
    </source>
</evidence>
<comment type="subcellular location">
    <subcellularLocation>
        <location evidence="1">Cell membrane</location>
        <topology evidence="1">Multi-pass membrane protein</topology>
    </subcellularLocation>
</comment>
<feature type="domain" description="EamA" evidence="7">
    <location>
        <begin position="11"/>
        <end position="142"/>
    </location>
</feature>
<dbReference type="PANTHER" id="PTHR42920:SF5">
    <property type="entry name" value="EAMA DOMAIN-CONTAINING PROTEIN"/>
    <property type="match status" value="1"/>
</dbReference>
<organism evidence="8 9">
    <name type="scientific">Neoaquamicrobium sediminum</name>
    <dbReference type="NCBI Taxonomy" id="1849104"/>
    <lineage>
        <taxon>Bacteria</taxon>
        <taxon>Pseudomonadati</taxon>
        <taxon>Pseudomonadota</taxon>
        <taxon>Alphaproteobacteria</taxon>
        <taxon>Hyphomicrobiales</taxon>
        <taxon>Phyllobacteriaceae</taxon>
        <taxon>Neoaquamicrobium</taxon>
    </lineage>
</organism>
<evidence type="ECO:0000256" key="2">
    <source>
        <dbReference type="ARBA" id="ARBA00022475"/>
    </source>
</evidence>
<feature type="transmembrane region" description="Helical" evidence="6">
    <location>
        <begin position="274"/>
        <end position="293"/>
    </location>
</feature>
<keyword evidence="9" id="KW-1185">Reference proteome</keyword>
<keyword evidence="3 6" id="KW-0812">Transmembrane</keyword>
<accession>A0ABV3WY70</accession>
<evidence type="ECO:0000256" key="1">
    <source>
        <dbReference type="ARBA" id="ARBA00004651"/>
    </source>
</evidence>
<dbReference type="EMBL" id="JAZHFV010000006">
    <property type="protein sequence ID" value="MEX4009640.1"/>
    <property type="molecule type" value="Genomic_DNA"/>
</dbReference>
<evidence type="ECO:0000256" key="6">
    <source>
        <dbReference type="SAM" id="Phobius"/>
    </source>
</evidence>
<evidence type="ECO:0000256" key="4">
    <source>
        <dbReference type="ARBA" id="ARBA00022989"/>
    </source>
</evidence>
<feature type="transmembrane region" description="Helical" evidence="6">
    <location>
        <begin position="12"/>
        <end position="31"/>
    </location>
</feature>
<reference evidence="8 9" key="1">
    <citation type="submission" date="2024-01" db="EMBL/GenBank/DDBJ databases">
        <title>New evidence supports the origin of RcGTA from prophage.</title>
        <authorList>
            <person name="Xu Y."/>
            <person name="Liu B."/>
            <person name="Chen F."/>
        </authorList>
    </citation>
    <scope>NUCLEOTIDE SEQUENCE [LARGE SCALE GENOMIC DNA]</scope>
    <source>
        <strain evidence="8 9">CBW1107-2</strain>
    </source>
</reference>
<evidence type="ECO:0000259" key="7">
    <source>
        <dbReference type="Pfam" id="PF00892"/>
    </source>
</evidence>
<keyword evidence="4 6" id="KW-1133">Transmembrane helix</keyword>
<proteinExistence type="predicted"/>
<gene>
    <name evidence="8" type="ORF">V1479_20185</name>
</gene>
<sequence>MSQARRQWAEGVALGFAATIFWSFYNVGTAIGRADGFSSADLAMLRFGVAALVLGPLLAFRTDWRPALPFRRVAVLTLLIGPPFAFFINTGYGIAPLAHAVVISPGVTMLTANVMAAVVDRRAVPMQRRIGIALLVLGLVAIAADQPAAAPSGVPVWLGDLCFVASGTLWGIFTWLVGRWKLPAIETTAAVSVCAALCFLPVYLLAFGVTSLPAGLWVEQVVYQGLFGGALAIVAFAGCVTRLGAGTAALFPALLPPMAVLLAIPLAGQTPSGVQWLGMALASGGLVVSLEFMRRR</sequence>
<evidence type="ECO:0000256" key="3">
    <source>
        <dbReference type="ARBA" id="ARBA00022692"/>
    </source>
</evidence>
<protein>
    <submittedName>
        <fullName evidence="8">DMT family transporter</fullName>
    </submittedName>
</protein>
<feature type="transmembrane region" description="Helical" evidence="6">
    <location>
        <begin position="248"/>
        <end position="268"/>
    </location>
</feature>
<keyword evidence="2" id="KW-1003">Cell membrane</keyword>
<dbReference type="SUPFAM" id="SSF103481">
    <property type="entry name" value="Multidrug resistance efflux transporter EmrE"/>
    <property type="match status" value="1"/>
</dbReference>
<feature type="transmembrane region" description="Helical" evidence="6">
    <location>
        <begin position="130"/>
        <end position="150"/>
    </location>
</feature>
<dbReference type="InterPro" id="IPR037185">
    <property type="entry name" value="EmrE-like"/>
</dbReference>
<feature type="transmembrane region" description="Helical" evidence="6">
    <location>
        <begin position="73"/>
        <end position="92"/>
    </location>
</feature>
<dbReference type="InterPro" id="IPR000620">
    <property type="entry name" value="EamA_dom"/>
</dbReference>
<keyword evidence="5 6" id="KW-0472">Membrane</keyword>
<comment type="caution">
    <text evidence="8">The sequence shown here is derived from an EMBL/GenBank/DDBJ whole genome shotgun (WGS) entry which is preliminary data.</text>
</comment>
<dbReference type="Proteomes" id="UP001559025">
    <property type="component" value="Unassembled WGS sequence"/>
</dbReference>
<dbReference type="Pfam" id="PF00892">
    <property type="entry name" value="EamA"/>
    <property type="match status" value="2"/>
</dbReference>
<feature type="transmembrane region" description="Helical" evidence="6">
    <location>
        <begin position="221"/>
        <end position="241"/>
    </location>
</feature>
<feature type="transmembrane region" description="Helical" evidence="6">
    <location>
        <begin position="43"/>
        <end position="61"/>
    </location>
</feature>
<dbReference type="InterPro" id="IPR051258">
    <property type="entry name" value="Diverse_Substrate_Transporter"/>
</dbReference>
<feature type="transmembrane region" description="Helical" evidence="6">
    <location>
        <begin position="156"/>
        <end position="177"/>
    </location>
</feature>
<feature type="transmembrane region" description="Helical" evidence="6">
    <location>
        <begin position="98"/>
        <end position="118"/>
    </location>
</feature>
<evidence type="ECO:0000313" key="8">
    <source>
        <dbReference type="EMBL" id="MEX4009640.1"/>
    </source>
</evidence>
<name>A0ABV3WY70_9HYPH</name>
<evidence type="ECO:0000256" key="5">
    <source>
        <dbReference type="ARBA" id="ARBA00023136"/>
    </source>
</evidence>
<feature type="domain" description="EamA" evidence="7">
    <location>
        <begin position="158"/>
        <end position="289"/>
    </location>
</feature>
<dbReference type="RefSeq" id="WP_368804518.1">
    <property type="nucleotide sequence ID" value="NZ_JAZHFV010000006.1"/>
</dbReference>
<feature type="transmembrane region" description="Helical" evidence="6">
    <location>
        <begin position="189"/>
        <end position="209"/>
    </location>
</feature>
<dbReference type="PANTHER" id="PTHR42920">
    <property type="entry name" value="OS03G0707200 PROTEIN-RELATED"/>
    <property type="match status" value="1"/>
</dbReference>